<dbReference type="AlphaFoldDB" id="A0AA39CQU8"/>
<comment type="caution">
    <text evidence="3">The sequence shown here is derived from an EMBL/GenBank/DDBJ whole genome shotgun (WGS) entry which is preliminary data.</text>
</comment>
<protein>
    <recommendedName>
        <fullName evidence="5">Caib baif family enzyme</fullName>
    </recommendedName>
</protein>
<gene>
    <name evidence="3" type="ORF">H2200_000951</name>
</gene>
<reference evidence="3" key="1">
    <citation type="submission" date="2022-10" db="EMBL/GenBank/DDBJ databases">
        <title>Culturing micro-colonial fungi from biological soil crusts in the Mojave desert and describing Neophaeococcomyces mojavensis, and introducing the new genera and species Taxawa tesnikishii.</title>
        <authorList>
            <person name="Kurbessoian T."/>
            <person name="Stajich J.E."/>
        </authorList>
    </citation>
    <scope>NUCLEOTIDE SEQUENCE</scope>
    <source>
        <strain evidence="3">TK_41</strain>
    </source>
</reference>
<feature type="domain" description="DUF4387" evidence="2">
    <location>
        <begin position="559"/>
        <end position="659"/>
    </location>
</feature>
<feature type="domain" description="Acyclic terpene utilisation N-terminal" evidence="1">
    <location>
        <begin position="75"/>
        <end position="440"/>
    </location>
</feature>
<dbReference type="EMBL" id="JAPDRK010000001">
    <property type="protein sequence ID" value="KAJ9617230.1"/>
    <property type="molecule type" value="Genomic_DNA"/>
</dbReference>
<dbReference type="Pfam" id="PF14330">
    <property type="entry name" value="DUF4387"/>
    <property type="match status" value="1"/>
</dbReference>
<evidence type="ECO:0008006" key="5">
    <source>
        <dbReference type="Google" id="ProtNLM"/>
    </source>
</evidence>
<dbReference type="InterPro" id="IPR010839">
    <property type="entry name" value="AtuA_N"/>
</dbReference>
<evidence type="ECO:0000313" key="3">
    <source>
        <dbReference type="EMBL" id="KAJ9617230.1"/>
    </source>
</evidence>
<sequence>MGSYLEDMPLRLCNIVTPVGMLGYGLDQGQVEQGLEDCIATGVPTAIILDSGSTDGGPSKLALGTMSVPRTNYKRDLRRILSSAQRFQVPVLISSAGGSGSDEHVETLAEICKEIANEPGNASYKLKAITIFAEVSKEIVSERLRKGDITGCGATVPPMTQADIDVCPRILAQMGPEPFVQAMEETPDFNLLIGGRAYDPSPYVAFSTFCFRRLFGDSPKVYSSKIQGGFMHMGKIMECGGLCALPKSNGAIAMLFQDGTFDIRPLSPQSKCTAISVAAHTLYEKSRPDLLYGPGGFLDVTRSTYEELADGRTVRVRGDSFQSSAAQGLRYQIKLEGARTLGYRSMYFGSLRDPILISQLDNFLGRVRAYVQQQHEGIEEAWKLEFHTYDGRSKDFPARSDVLPGEVFLIGEVLAKTQDLAASLADTAAIATIHGPYPGQKATSGNFAHGIGGRKAVDLGLCAEFNIYHLMNLEPGEDLASKKDSANGKGLDQAKEHGLFRWTVRNLENVTPEAVNGDPIHAPVEQPAKKMNVDKRAASKQPELQAHLPRVAPSGPLALGDVASILRSKNAGPYEITFDIMFDTEEMYLAVKNSGFLNQRLIEDLYNLNPKEVIWCGFFDPARAYKCTIPRKRQGQSKASGGFGEIDVHGSTQYIPLFQSTFPEEVAANLRKLLETRKTISSQGV</sequence>
<evidence type="ECO:0000259" key="2">
    <source>
        <dbReference type="Pfam" id="PF14330"/>
    </source>
</evidence>
<proteinExistence type="predicted"/>
<evidence type="ECO:0000313" key="4">
    <source>
        <dbReference type="Proteomes" id="UP001172673"/>
    </source>
</evidence>
<dbReference type="Pfam" id="PF07287">
    <property type="entry name" value="AtuA"/>
    <property type="match status" value="1"/>
</dbReference>
<dbReference type="Proteomes" id="UP001172673">
    <property type="component" value="Unassembled WGS sequence"/>
</dbReference>
<dbReference type="InterPro" id="IPR025496">
    <property type="entry name" value="DUF4387"/>
</dbReference>
<evidence type="ECO:0000259" key="1">
    <source>
        <dbReference type="Pfam" id="PF07287"/>
    </source>
</evidence>
<organism evidence="3 4">
    <name type="scientific">Cladophialophora chaetospira</name>
    <dbReference type="NCBI Taxonomy" id="386627"/>
    <lineage>
        <taxon>Eukaryota</taxon>
        <taxon>Fungi</taxon>
        <taxon>Dikarya</taxon>
        <taxon>Ascomycota</taxon>
        <taxon>Pezizomycotina</taxon>
        <taxon>Eurotiomycetes</taxon>
        <taxon>Chaetothyriomycetidae</taxon>
        <taxon>Chaetothyriales</taxon>
        <taxon>Herpotrichiellaceae</taxon>
        <taxon>Cladophialophora</taxon>
    </lineage>
</organism>
<name>A0AA39CQU8_9EURO</name>
<keyword evidence="4" id="KW-1185">Reference proteome</keyword>
<accession>A0AA39CQU8</accession>